<dbReference type="EMBL" id="MWMH01000001">
    <property type="protein sequence ID" value="OOP75444.1"/>
    <property type="molecule type" value="Genomic_DNA"/>
</dbReference>
<evidence type="ECO:0000313" key="3">
    <source>
        <dbReference type="Proteomes" id="UP000190959"/>
    </source>
</evidence>
<feature type="transmembrane region" description="Helical" evidence="1">
    <location>
        <begin position="126"/>
        <end position="144"/>
    </location>
</feature>
<keyword evidence="1" id="KW-0812">Transmembrane</keyword>
<keyword evidence="1" id="KW-0472">Membrane</keyword>
<evidence type="ECO:0000313" key="2">
    <source>
        <dbReference type="EMBL" id="OOP75444.1"/>
    </source>
</evidence>
<reference evidence="2 3" key="1">
    <citation type="submission" date="2017-02" db="EMBL/GenBank/DDBJ databases">
        <title>Genome sequence of Clostridium beijerinckii Br21.</title>
        <authorList>
            <person name="Fonseca B.C."/>
            <person name="Guazzaroni M.E."/>
            <person name="Riano-Pachon D.M."/>
            <person name="Reginatto V."/>
        </authorList>
    </citation>
    <scope>NUCLEOTIDE SEQUENCE [LARGE SCALE GENOMIC DNA]</scope>
    <source>
        <strain evidence="2 3">Br21</strain>
    </source>
</reference>
<feature type="transmembrane region" description="Helical" evidence="1">
    <location>
        <begin position="6"/>
        <end position="27"/>
    </location>
</feature>
<accession>A0A1S9ND80</accession>
<dbReference type="Proteomes" id="UP000190959">
    <property type="component" value="Unassembled WGS sequence"/>
</dbReference>
<feature type="transmembrane region" description="Helical" evidence="1">
    <location>
        <begin position="88"/>
        <end position="110"/>
    </location>
</feature>
<dbReference type="AlphaFoldDB" id="A0A1S9ND80"/>
<proteinExistence type="predicted"/>
<evidence type="ECO:0000256" key="1">
    <source>
        <dbReference type="SAM" id="Phobius"/>
    </source>
</evidence>
<protein>
    <submittedName>
        <fullName evidence="2">Uncharacterized protein</fullName>
    </submittedName>
</protein>
<gene>
    <name evidence="2" type="ORF">CBEIBR21_04545</name>
</gene>
<dbReference type="RefSeq" id="WP_078114724.1">
    <property type="nucleotide sequence ID" value="NZ_CP144906.1"/>
</dbReference>
<keyword evidence="1" id="KW-1133">Transmembrane helix</keyword>
<feature type="transmembrane region" description="Helical" evidence="1">
    <location>
        <begin position="58"/>
        <end position="76"/>
    </location>
</feature>
<sequence>MLRLTVFEFIFRLVPEAFVLILAMIALSNVKLNAKRYVISSLLLAVCEYGIRLLPINYGVPTILDIFVMIIIMWSINKADMVLSIKSSLITTIVLFMCEGLNILLLNIAFRNSLDVIMLNPVLKEIYGLPSLVCFVIITLIYYLKKGMLRDV</sequence>
<name>A0A1S9ND80_CLOBE</name>
<organism evidence="2 3">
    <name type="scientific">Clostridium beijerinckii</name>
    <name type="common">Clostridium MP</name>
    <dbReference type="NCBI Taxonomy" id="1520"/>
    <lineage>
        <taxon>Bacteria</taxon>
        <taxon>Bacillati</taxon>
        <taxon>Bacillota</taxon>
        <taxon>Clostridia</taxon>
        <taxon>Eubacteriales</taxon>
        <taxon>Clostridiaceae</taxon>
        <taxon>Clostridium</taxon>
    </lineage>
</organism>
<comment type="caution">
    <text evidence="2">The sequence shown here is derived from an EMBL/GenBank/DDBJ whole genome shotgun (WGS) entry which is preliminary data.</text>
</comment>